<evidence type="ECO:0000256" key="1">
    <source>
        <dbReference type="ARBA" id="ARBA00023157"/>
    </source>
</evidence>
<dbReference type="InterPro" id="IPR035914">
    <property type="entry name" value="Sperma_CUB_dom_sf"/>
</dbReference>
<keyword evidence="1" id="KW-1015">Disulfide bond</keyword>
<dbReference type="PANTHER" id="PTHR24255">
    <property type="entry name" value="COMPLEMENT COMPONENT 1, S SUBCOMPONENT-RELATED"/>
    <property type="match status" value="1"/>
</dbReference>
<evidence type="ECO:0000256" key="2">
    <source>
        <dbReference type="PROSITE-ProRule" id="PRU00059"/>
    </source>
</evidence>
<dbReference type="GeneID" id="111086718"/>
<feature type="signal peptide" evidence="4">
    <location>
        <begin position="1"/>
        <end position="18"/>
    </location>
</feature>
<keyword evidence="4" id="KW-0732">Signal</keyword>
<evidence type="ECO:0000256" key="4">
    <source>
        <dbReference type="SAM" id="SignalP"/>
    </source>
</evidence>
<reference evidence="7" key="1">
    <citation type="submission" date="2025-08" db="UniProtKB">
        <authorList>
            <consortium name="RefSeq"/>
        </authorList>
    </citation>
    <scope>IDENTIFICATION</scope>
    <source>
        <tissue evidence="7">Muscle</tissue>
    </source>
</reference>
<dbReference type="Gene3D" id="2.60.120.290">
    <property type="entry name" value="Spermadhesin, CUB domain"/>
    <property type="match status" value="2"/>
</dbReference>
<dbReference type="PANTHER" id="PTHR24255:SF31">
    <property type="entry name" value="CUBILIN-LIKE PROTEIN"/>
    <property type="match status" value="1"/>
</dbReference>
<dbReference type="SUPFAM" id="SSF49854">
    <property type="entry name" value="Spermadhesin, CUB domain"/>
    <property type="match status" value="2"/>
</dbReference>
<proteinExistence type="predicted"/>
<name>A0ABM1SRX8_LIMPO</name>
<feature type="compositionally biased region" description="Polar residues" evidence="3">
    <location>
        <begin position="366"/>
        <end position="382"/>
    </location>
</feature>
<dbReference type="Pfam" id="PF00431">
    <property type="entry name" value="CUB"/>
    <property type="match status" value="2"/>
</dbReference>
<dbReference type="Proteomes" id="UP000694941">
    <property type="component" value="Unplaced"/>
</dbReference>
<dbReference type="InterPro" id="IPR000859">
    <property type="entry name" value="CUB_dom"/>
</dbReference>
<feature type="domain" description="CUB" evidence="5">
    <location>
        <begin position="210"/>
        <end position="318"/>
    </location>
</feature>
<organism evidence="6 7">
    <name type="scientific">Limulus polyphemus</name>
    <name type="common">Atlantic horseshoe crab</name>
    <dbReference type="NCBI Taxonomy" id="6850"/>
    <lineage>
        <taxon>Eukaryota</taxon>
        <taxon>Metazoa</taxon>
        <taxon>Ecdysozoa</taxon>
        <taxon>Arthropoda</taxon>
        <taxon>Chelicerata</taxon>
        <taxon>Merostomata</taxon>
        <taxon>Xiphosura</taxon>
        <taxon>Limulidae</taxon>
        <taxon>Limulus</taxon>
    </lineage>
</organism>
<accession>A0ABM1SRX8</accession>
<gene>
    <name evidence="7" type="primary">LOC111086718</name>
</gene>
<feature type="domain" description="CUB" evidence="5">
    <location>
        <begin position="95"/>
        <end position="203"/>
    </location>
</feature>
<comment type="caution">
    <text evidence="2">Lacks conserved residue(s) required for the propagation of feature annotation.</text>
</comment>
<evidence type="ECO:0000313" key="6">
    <source>
        <dbReference type="Proteomes" id="UP000694941"/>
    </source>
</evidence>
<dbReference type="RefSeq" id="XP_022246384.1">
    <property type="nucleotide sequence ID" value="XM_022390676.1"/>
</dbReference>
<protein>
    <submittedName>
        <fullName evidence="7">Cubilin-like</fullName>
    </submittedName>
</protein>
<dbReference type="PROSITE" id="PS01180">
    <property type="entry name" value="CUB"/>
    <property type="match status" value="2"/>
</dbReference>
<dbReference type="CDD" id="cd00041">
    <property type="entry name" value="CUB"/>
    <property type="match status" value="2"/>
</dbReference>
<evidence type="ECO:0000259" key="5">
    <source>
        <dbReference type="PROSITE" id="PS01180"/>
    </source>
</evidence>
<evidence type="ECO:0000313" key="7">
    <source>
        <dbReference type="RefSeq" id="XP_022246384.1"/>
    </source>
</evidence>
<sequence>MFRHVLWLAFLSLTWSEGYPYVINATDGPTTDIDRSNGSNVVLMPLLGGTDPAVNSTLPFEGMTDNATTMPTLESQLANKLTTSLYQDDTLISACQLTTHSQLTVIKSSSFPNNYGPNLDCQYTVRRNSSAWCSVTFLFNVLDLEESEECSKDYIDLAGERLCGYNPSGVTRIVHFKGSEVTMKFHSDEDVFGLGFLLTAVQQECPPPSCDDRFTHSQFELSSPNFPSTYENRRICDYVIVKSSRFVCKLRIQVELFDVEYDDKCEADFFELNGEKFCGVMSEGQIVEMDFPNTEMLGRFRSDYATTRSGFLFEVTQIECPSEMLSTNQSEVENIPEALSTNQSDAENISEALSTNQSDGKIAPNVTESSQMTLGIKSTQQNFEDETKPSGYKH</sequence>
<dbReference type="SMART" id="SM00042">
    <property type="entry name" value="CUB"/>
    <property type="match status" value="2"/>
</dbReference>
<feature type="region of interest" description="Disordered" evidence="3">
    <location>
        <begin position="353"/>
        <end position="394"/>
    </location>
</feature>
<evidence type="ECO:0000256" key="3">
    <source>
        <dbReference type="SAM" id="MobiDB-lite"/>
    </source>
</evidence>
<feature type="chain" id="PRO_5045115333" evidence="4">
    <location>
        <begin position="19"/>
        <end position="394"/>
    </location>
</feature>
<keyword evidence="6" id="KW-1185">Reference proteome</keyword>